<dbReference type="PROSITE" id="PS51897">
    <property type="entry name" value="ANNEXIN_2"/>
    <property type="match status" value="4"/>
</dbReference>
<comment type="caution">
    <text evidence="6">The sequence shown here is derived from an EMBL/GenBank/DDBJ whole genome shotgun (WGS) entry which is preliminary data.</text>
</comment>
<keyword evidence="4" id="KW-0111">Calcium/phospholipid-binding</keyword>
<accession>A0ABR0Y392</accession>
<dbReference type="SUPFAM" id="SSF47874">
    <property type="entry name" value="Annexin"/>
    <property type="match status" value="1"/>
</dbReference>
<protein>
    <recommendedName>
        <fullName evidence="4">Annexin</fullName>
    </recommendedName>
</protein>
<dbReference type="InterPro" id="IPR002390">
    <property type="entry name" value="ANX3"/>
</dbReference>
<dbReference type="InterPro" id="IPR018502">
    <property type="entry name" value="Annexin_repeat"/>
</dbReference>
<dbReference type="PRINTS" id="PR00199">
    <property type="entry name" value="ANNEXINIII"/>
</dbReference>
<dbReference type="SMART" id="SM00335">
    <property type="entry name" value="ANX"/>
    <property type="match status" value="4"/>
</dbReference>
<proteinExistence type="inferred from homology"/>
<evidence type="ECO:0000256" key="2">
    <source>
        <dbReference type="ARBA" id="ARBA00022737"/>
    </source>
</evidence>
<dbReference type="PRINTS" id="PR00196">
    <property type="entry name" value="ANNEXIN"/>
</dbReference>
<dbReference type="Gene3D" id="1.10.220.10">
    <property type="entry name" value="Annexin"/>
    <property type="match status" value="4"/>
</dbReference>
<keyword evidence="3 4" id="KW-0041">Annexin</keyword>
<keyword evidence="4" id="KW-0106">Calcium</keyword>
<keyword evidence="7" id="KW-1185">Reference proteome</keyword>
<dbReference type="InterPro" id="IPR001464">
    <property type="entry name" value="Annexin"/>
</dbReference>
<evidence type="ECO:0000256" key="4">
    <source>
        <dbReference type="RuleBase" id="RU003540"/>
    </source>
</evidence>
<organism evidence="6 7">
    <name type="scientific">Huso huso</name>
    <name type="common">Beluga</name>
    <name type="synonym">Acipenser huso</name>
    <dbReference type="NCBI Taxonomy" id="61971"/>
    <lineage>
        <taxon>Eukaryota</taxon>
        <taxon>Metazoa</taxon>
        <taxon>Chordata</taxon>
        <taxon>Craniata</taxon>
        <taxon>Vertebrata</taxon>
        <taxon>Euteleostomi</taxon>
        <taxon>Actinopterygii</taxon>
        <taxon>Chondrostei</taxon>
        <taxon>Acipenseriformes</taxon>
        <taxon>Acipenseridae</taxon>
        <taxon>Huso</taxon>
    </lineage>
</organism>
<evidence type="ECO:0000256" key="5">
    <source>
        <dbReference type="SAM" id="MobiDB-lite"/>
    </source>
</evidence>
<evidence type="ECO:0000256" key="1">
    <source>
        <dbReference type="ARBA" id="ARBA00007831"/>
    </source>
</evidence>
<evidence type="ECO:0000313" key="6">
    <source>
        <dbReference type="EMBL" id="KAK6467126.1"/>
    </source>
</evidence>
<feature type="region of interest" description="Disordered" evidence="5">
    <location>
        <begin position="1"/>
        <end position="21"/>
    </location>
</feature>
<comment type="domain">
    <text evidence="4">A pair of annexin repeats may form one binding site for calcium and phospholipid.</text>
</comment>
<dbReference type="EMBL" id="JAHFZB010000051">
    <property type="protein sequence ID" value="KAK6467126.1"/>
    <property type="molecule type" value="Genomic_DNA"/>
</dbReference>
<dbReference type="InterPro" id="IPR037104">
    <property type="entry name" value="Annexin_sf"/>
</dbReference>
<dbReference type="PROSITE" id="PS00223">
    <property type="entry name" value="ANNEXIN_1"/>
    <property type="match status" value="1"/>
</dbReference>
<gene>
    <name evidence="6" type="ORF">HHUSO_G35507</name>
</gene>
<keyword evidence="2 4" id="KW-0677">Repeat</keyword>
<dbReference type="PANTHER" id="PTHR10502">
    <property type="entry name" value="ANNEXIN"/>
    <property type="match status" value="1"/>
</dbReference>
<dbReference type="InterPro" id="IPR018252">
    <property type="entry name" value="Annexin_repeat_CS"/>
</dbReference>
<dbReference type="Pfam" id="PF00191">
    <property type="entry name" value="Annexin"/>
    <property type="match status" value="4"/>
</dbReference>
<dbReference type="Proteomes" id="UP001369086">
    <property type="component" value="Unassembled WGS sequence"/>
</dbReference>
<name>A0ABR0Y392_HUSHU</name>
<evidence type="ECO:0000313" key="7">
    <source>
        <dbReference type="Proteomes" id="UP001369086"/>
    </source>
</evidence>
<evidence type="ECO:0000256" key="3">
    <source>
        <dbReference type="ARBA" id="ARBA00023216"/>
    </source>
</evidence>
<comment type="similarity">
    <text evidence="1 4">Belongs to the annexin family.</text>
</comment>
<dbReference type="PANTHER" id="PTHR10502:SF122">
    <property type="entry name" value="ANNEXIN A9"/>
    <property type="match status" value="1"/>
</dbReference>
<sequence length="384" mass="43037">MSNIGGGEDTPPKYRTGISDSNRCVKHRDFSAELQRARARERNAHSPDMQSINELLLSKVNEARKPTAWGTLGTIRPFPNFDPEMDAVNLVAAIKSKDTGAIVQILTNRSSTQRQLIARLYRTTAAQDLLSDLQGALSGDLKSVIVGLMTTPSRFDATELRRALKGIGTDEDTLIEILCTRDNKQLHEIITAYKQEFNRDLEQDIADDTSKDFQRLLLALAKGTRENNTDWIDYRLIDHDAKTLYEAKANSKTPNPDPWIQILTERSTDHLDRVFQKYIDYSSEEIEKTIQTDFSGDLGNALLSLVSAIQNTPIYLAGNLQEAMKGSRAAPLIRILVSRSETDLLSIRVEYRKKYGVSLYTALQGEAKGDYLKALLALCRAEDL</sequence>
<reference evidence="6 7" key="1">
    <citation type="submission" date="2021-05" db="EMBL/GenBank/DDBJ databases">
        <authorList>
            <person name="Zahm M."/>
            <person name="Klopp C."/>
            <person name="Cabau C."/>
            <person name="Kuhl H."/>
            <person name="Suciu R."/>
            <person name="Ciorpac M."/>
            <person name="Holostenco D."/>
            <person name="Gessner J."/>
            <person name="Wuertz S."/>
            <person name="Hohne C."/>
            <person name="Stock M."/>
            <person name="Gislard M."/>
            <person name="Lluch J."/>
            <person name="Milhes M."/>
            <person name="Lampietro C."/>
            <person name="Lopez Roques C."/>
            <person name="Donnadieu C."/>
            <person name="Du K."/>
            <person name="Schartl M."/>
            <person name="Guiguen Y."/>
        </authorList>
    </citation>
    <scope>NUCLEOTIDE SEQUENCE [LARGE SCALE GENOMIC DNA]</scope>
    <source>
        <strain evidence="6">Hh-F2</strain>
        <tissue evidence="6">Blood</tissue>
    </source>
</reference>